<proteinExistence type="predicted"/>
<organism evidence="2 3">
    <name type="scientific">Ceratobasidium theobromae</name>
    <dbReference type="NCBI Taxonomy" id="1582974"/>
    <lineage>
        <taxon>Eukaryota</taxon>
        <taxon>Fungi</taxon>
        <taxon>Dikarya</taxon>
        <taxon>Basidiomycota</taxon>
        <taxon>Agaricomycotina</taxon>
        <taxon>Agaricomycetes</taxon>
        <taxon>Cantharellales</taxon>
        <taxon>Ceratobasidiaceae</taxon>
        <taxon>Ceratobasidium</taxon>
    </lineage>
</organism>
<accession>A0A5N5QCD8</accession>
<name>A0A5N5QCD8_9AGAM</name>
<protein>
    <submittedName>
        <fullName evidence="2">Uncharacterized protein</fullName>
    </submittedName>
</protein>
<evidence type="ECO:0000256" key="1">
    <source>
        <dbReference type="SAM" id="MobiDB-lite"/>
    </source>
</evidence>
<evidence type="ECO:0000313" key="3">
    <source>
        <dbReference type="Proteomes" id="UP000383932"/>
    </source>
</evidence>
<dbReference type="EMBL" id="SSOP01000318">
    <property type="protein sequence ID" value="KAB5589096.1"/>
    <property type="molecule type" value="Genomic_DNA"/>
</dbReference>
<dbReference type="AlphaFoldDB" id="A0A5N5QCD8"/>
<evidence type="ECO:0000313" key="2">
    <source>
        <dbReference type="EMBL" id="KAB5589096.1"/>
    </source>
</evidence>
<sequence>MPVILPTPIAQIFWPHEIYGEEIVLDTEDHRVPKPGTVRVRALDGFLFVKDGRLVYPTYDKCPDWWKGVEVYGYASALTGDFRHFIWAGHWDEDFDGKHYEVVCLDNVKSMYKESNQYWREGLEEILWLETGQSKSYALLEPAVEYARGDWSKVIESWTKLPEGQSQADPGFKVFNPKDGRPKWWNGTGNRAWYHLTKQSDSKQERKPLEKTSAGAKPNNMRQSVIKGNISDALGKQPLPSDAKPRTKRRAISGASTTISGKPKKMRRDRPSSCARAFIDNSSLGSRPSSPIEVSSDSDED</sequence>
<feature type="compositionally biased region" description="Polar residues" evidence="1">
    <location>
        <begin position="280"/>
        <end position="295"/>
    </location>
</feature>
<gene>
    <name evidence="2" type="ORF">CTheo_7458</name>
</gene>
<feature type="region of interest" description="Disordered" evidence="1">
    <location>
        <begin position="197"/>
        <end position="301"/>
    </location>
</feature>
<dbReference type="OrthoDB" id="3265180at2759"/>
<dbReference type="Proteomes" id="UP000383932">
    <property type="component" value="Unassembled WGS sequence"/>
</dbReference>
<keyword evidence="3" id="KW-1185">Reference proteome</keyword>
<comment type="caution">
    <text evidence="2">The sequence shown here is derived from an EMBL/GenBank/DDBJ whole genome shotgun (WGS) entry which is preliminary data.</text>
</comment>
<feature type="compositionally biased region" description="Basic and acidic residues" evidence="1">
    <location>
        <begin position="198"/>
        <end position="210"/>
    </location>
</feature>
<reference evidence="2 3" key="1">
    <citation type="journal article" date="2019" name="Fungal Biol. Biotechnol.">
        <title>Draft genome sequence of fastidious pathogen Ceratobasidium theobromae, which causes vascular-streak dieback in Theobroma cacao.</title>
        <authorList>
            <person name="Ali S.S."/>
            <person name="Asman A."/>
            <person name="Shao J."/>
            <person name="Firmansyah A.P."/>
            <person name="Susilo A.W."/>
            <person name="Rosmana A."/>
            <person name="McMahon P."/>
            <person name="Junaid M."/>
            <person name="Guest D."/>
            <person name="Kheng T.Y."/>
            <person name="Meinhardt L.W."/>
            <person name="Bailey B.A."/>
        </authorList>
    </citation>
    <scope>NUCLEOTIDE SEQUENCE [LARGE SCALE GENOMIC DNA]</scope>
    <source>
        <strain evidence="2 3">CT2</strain>
    </source>
</reference>